<dbReference type="VEuPathDB" id="CryptoDB:Cvel_19538"/>
<dbReference type="AlphaFoldDB" id="A0A0G4G0G7"/>
<proteinExistence type="predicted"/>
<sequence length="106" mass="11517">MPVQIQVTKLNTAGSQGSDSETIEVEAKKFPTKLSSIDAIESLVQGAMDFVRKKEPSPPGSSFDFFHGIAVTAGNGEMLVTLKRDTDSQKNIPVTVKYDFGDGKYF</sequence>
<protein>
    <submittedName>
        <fullName evidence="1">Uncharacterized protein</fullName>
    </submittedName>
</protein>
<organism evidence="1">
    <name type="scientific">Chromera velia CCMP2878</name>
    <dbReference type="NCBI Taxonomy" id="1169474"/>
    <lineage>
        <taxon>Eukaryota</taxon>
        <taxon>Sar</taxon>
        <taxon>Alveolata</taxon>
        <taxon>Colpodellida</taxon>
        <taxon>Chromeraceae</taxon>
        <taxon>Chromera</taxon>
    </lineage>
</organism>
<evidence type="ECO:0000313" key="1">
    <source>
        <dbReference type="EMBL" id="CEM21023.1"/>
    </source>
</evidence>
<gene>
    <name evidence="1" type="ORF">Cvel_19538</name>
</gene>
<dbReference type="EMBL" id="CDMZ01000764">
    <property type="protein sequence ID" value="CEM21023.1"/>
    <property type="molecule type" value="Genomic_DNA"/>
</dbReference>
<reference evidence="1" key="1">
    <citation type="submission" date="2014-11" db="EMBL/GenBank/DDBJ databases">
        <authorList>
            <person name="Otto D Thomas"/>
            <person name="Naeem Raeece"/>
        </authorList>
    </citation>
    <scope>NUCLEOTIDE SEQUENCE</scope>
</reference>
<name>A0A0G4G0G7_9ALVE</name>
<accession>A0A0G4G0G7</accession>